<keyword evidence="3" id="KW-1185">Reference proteome</keyword>
<feature type="compositionally biased region" description="Basic and acidic residues" evidence="1">
    <location>
        <begin position="57"/>
        <end position="68"/>
    </location>
</feature>
<accession>A0A8S4G8D2</accession>
<evidence type="ECO:0000313" key="2">
    <source>
        <dbReference type="EMBL" id="CAG9136926.1"/>
    </source>
</evidence>
<sequence length="295" mass="34624">MCRWWYGSRRTEEEEGEATGYRGKPKSTHDVLEDPKLSKLTAAELELDEDQTATEKSTQESLKKKEETETAVNSIRDKLKKKREGKLQIHNYKLLRSPDTDSRKKQKNDSDKDSDSEEEEYYLGKERDDARRKETDRIKNEIKMLKKEMKSSKEEKDTKEQEQEESSSKSIDNNEMYKQFVDEQEKYKKLKENIPKKGAARESFTLELLAKFKNKLSAIKEKTQTEDDGPKEATPAADDDDDVNGDDWLGHKLRFEDRQPVLAKDASTKGDDWFDIYDPRNPINKRKREEKKNKK</sequence>
<name>A0A8S4G8D2_PLUXY</name>
<proteinExistence type="predicted"/>
<comment type="caution">
    <text evidence="2">The sequence shown here is derived from an EMBL/GenBank/DDBJ whole genome shotgun (WGS) entry which is preliminary data.</text>
</comment>
<feature type="region of interest" description="Disordered" evidence="1">
    <location>
        <begin position="1"/>
        <end position="179"/>
    </location>
</feature>
<gene>
    <name evidence="2" type="ORF">PLXY2_LOCUS15191</name>
</gene>
<evidence type="ECO:0000313" key="3">
    <source>
        <dbReference type="Proteomes" id="UP000653454"/>
    </source>
</evidence>
<evidence type="ECO:0000256" key="1">
    <source>
        <dbReference type="SAM" id="MobiDB-lite"/>
    </source>
</evidence>
<feature type="compositionally biased region" description="Basic and acidic residues" evidence="1">
    <location>
        <begin position="220"/>
        <end position="231"/>
    </location>
</feature>
<feature type="compositionally biased region" description="Basic and acidic residues" evidence="1">
    <location>
        <begin position="122"/>
        <end position="161"/>
    </location>
</feature>
<dbReference type="AlphaFoldDB" id="A0A8S4G8D2"/>
<reference evidence="2" key="1">
    <citation type="submission" date="2020-11" db="EMBL/GenBank/DDBJ databases">
        <authorList>
            <person name="Whiteford S."/>
        </authorList>
    </citation>
    <scope>NUCLEOTIDE SEQUENCE</scope>
</reference>
<feature type="compositionally biased region" description="Basic and acidic residues" evidence="1">
    <location>
        <begin position="248"/>
        <end position="259"/>
    </location>
</feature>
<dbReference type="EMBL" id="CAJHNJ030000170">
    <property type="protein sequence ID" value="CAG9136926.1"/>
    <property type="molecule type" value="Genomic_DNA"/>
</dbReference>
<organism evidence="2 3">
    <name type="scientific">Plutella xylostella</name>
    <name type="common">Diamondback moth</name>
    <name type="synonym">Plutella maculipennis</name>
    <dbReference type="NCBI Taxonomy" id="51655"/>
    <lineage>
        <taxon>Eukaryota</taxon>
        <taxon>Metazoa</taxon>
        <taxon>Ecdysozoa</taxon>
        <taxon>Arthropoda</taxon>
        <taxon>Hexapoda</taxon>
        <taxon>Insecta</taxon>
        <taxon>Pterygota</taxon>
        <taxon>Neoptera</taxon>
        <taxon>Endopterygota</taxon>
        <taxon>Lepidoptera</taxon>
        <taxon>Glossata</taxon>
        <taxon>Ditrysia</taxon>
        <taxon>Yponomeutoidea</taxon>
        <taxon>Plutellidae</taxon>
        <taxon>Plutella</taxon>
    </lineage>
</organism>
<protein>
    <submittedName>
        <fullName evidence="2">(diamondback moth) hypothetical protein</fullName>
    </submittedName>
</protein>
<dbReference type="Proteomes" id="UP000653454">
    <property type="component" value="Unassembled WGS sequence"/>
</dbReference>
<feature type="compositionally biased region" description="Basic and acidic residues" evidence="1">
    <location>
        <begin position="27"/>
        <end position="37"/>
    </location>
</feature>
<feature type="region of interest" description="Disordered" evidence="1">
    <location>
        <begin position="220"/>
        <end position="295"/>
    </location>
</feature>
<feature type="compositionally biased region" description="Basic and acidic residues" evidence="1">
    <location>
        <begin position="96"/>
        <end position="113"/>
    </location>
</feature>